<keyword evidence="2" id="KW-1277">Toxin-antitoxin system</keyword>
<dbReference type="KEGG" id="rhp:LPB142_17545"/>
<dbReference type="EMBL" id="CP017782">
    <property type="protein sequence ID" value="AOZ71345.1"/>
    <property type="molecule type" value="Genomic_DNA"/>
</dbReference>
<dbReference type="RefSeq" id="WP_071167388.1">
    <property type="nucleotide sequence ID" value="NZ_CP017782.1"/>
</dbReference>
<evidence type="ECO:0000313" key="3">
    <source>
        <dbReference type="EMBL" id="AOZ71264.1"/>
    </source>
</evidence>
<evidence type="ECO:0000256" key="1">
    <source>
        <dbReference type="ARBA" id="ARBA00008580"/>
    </source>
</evidence>
<dbReference type="EMBL" id="CP017782">
    <property type="protein sequence ID" value="AOZ71264.1"/>
    <property type="molecule type" value="Genomic_DNA"/>
</dbReference>
<comment type="similarity">
    <text evidence="1">Belongs to the ParD antitoxin family.</text>
</comment>
<gene>
    <name evidence="3" type="ORF">LPB142_17545</name>
    <name evidence="4" type="ORF">LPB142_18020</name>
</gene>
<evidence type="ECO:0000313" key="5">
    <source>
        <dbReference type="Proteomes" id="UP000176562"/>
    </source>
</evidence>
<dbReference type="AlphaFoldDB" id="A0A1D9MHC6"/>
<evidence type="ECO:0000313" key="4">
    <source>
        <dbReference type="EMBL" id="AOZ71345.1"/>
    </source>
</evidence>
<dbReference type="SUPFAM" id="SSF47598">
    <property type="entry name" value="Ribbon-helix-helix"/>
    <property type="match status" value="1"/>
</dbReference>
<dbReference type="Pfam" id="PF03693">
    <property type="entry name" value="ParD_antitoxin"/>
    <property type="match status" value="1"/>
</dbReference>
<dbReference type="NCBIfam" id="TIGR02606">
    <property type="entry name" value="antidote_CC2985"/>
    <property type="match status" value="1"/>
</dbReference>
<keyword evidence="5" id="KW-1185">Reference proteome</keyword>
<dbReference type="Proteomes" id="UP000176562">
    <property type="component" value="Plasmid pEJ01"/>
</dbReference>
<protein>
    <submittedName>
        <fullName evidence="3">Addiction module antitoxin</fullName>
    </submittedName>
</protein>
<accession>A0A1D9MHC6</accession>
<dbReference type="InterPro" id="IPR010985">
    <property type="entry name" value="Ribbon_hlx_hlx"/>
</dbReference>
<sequence>MATMNVSLPAPMKAWVEAQTQDGRYSNASDYVRDLIRRDQDRQQAIAELQQIVDEGLASGPGARLDVEAFLARKRQQDARAEDR</sequence>
<dbReference type="KEGG" id="rhp:LPB142_18020"/>
<dbReference type="InterPro" id="IPR038296">
    <property type="entry name" value="ParD_sf"/>
</dbReference>
<geneLocation type="plasmid" evidence="5">
    <name>pej01</name>
</geneLocation>
<name>A0A1D9MHC6_9RHOB</name>
<keyword evidence="3" id="KW-0614">Plasmid</keyword>
<proteinExistence type="inferred from homology"/>
<reference evidence="3 5" key="1">
    <citation type="submission" date="2016-10" db="EMBL/GenBank/DDBJ databases">
        <title>Rhodobacter sp. LPB0142, isolated from sea water.</title>
        <authorList>
            <person name="Kim E."/>
            <person name="Yi H."/>
        </authorList>
    </citation>
    <scope>NUCLEOTIDE SEQUENCE [LARGE SCALE GENOMIC DNA]</scope>
    <source>
        <strain evidence="3 5">LPB0142</strain>
        <plasmid evidence="3">pEJ01</plasmid>
        <plasmid evidence="5">Plasmid pej01</plasmid>
    </source>
</reference>
<dbReference type="PANTHER" id="PTHR36582">
    <property type="entry name" value="ANTITOXIN PARD"/>
    <property type="match status" value="1"/>
</dbReference>
<dbReference type="CDD" id="cd22231">
    <property type="entry name" value="RHH_NikR_HicB-like"/>
    <property type="match status" value="1"/>
</dbReference>
<organism evidence="3 5">
    <name type="scientific">Rhodobacter xanthinilyticus</name>
    <dbReference type="NCBI Taxonomy" id="1850250"/>
    <lineage>
        <taxon>Bacteria</taxon>
        <taxon>Pseudomonadati</taxon>
        <taxon>Pseudomonadota</taxon>
        <taxon>Alphaproteobacteria</taxon>
        <taxon>Rhodobacterales</taxon>
        <taxon>Rhodobacter group</taxon>
        <taxon>Rhodobacter</taxon>
    </lineage>
</organism>
<dbReference type="InterPro" id="IPR022789">
    <property type="entry name" value="ParD"/>
</dbReference>
<dbReference type="Gene3D" id="6.10.10.120">
    <property type="entry name" value="Antitoxin ParD1-like"/>
    <property type="match status" value="1"/>
</dbReference>
<dbReference type="GO" id="GO:0006355">
    <property type="term" value="P:regulation of DNA-templated transcription"/>
    <property type="evidence" value="ECO:0007669"/>
    <property type="project" value="InterPro"/>
</dbReference>
<evidence type="ECO:0000256" key="2">
    <source>
        <dbReference type="ARBA" id="ARBA00022649"/>
    </source>
</evidence>
<geneLocation type="plasmid" evidence="3">
    <name>pEJ01</name>
</geneLocation>
<dbReference type="PANTHER" id="PTHR36582:SF2">
    <property type="entry name" value="ANTITOXIN PARD"/>
    <property type="match status" value="1"/>
</dbReference>